<gene>
    <name evidence="10" type="ORF">CEUTPL_LOCUS10534</name>
</gene>
<dbReference type="Pfam" id="PF00534">
    <property type="entry name" value="Glycos_transf_1"/>
    <property type="match status" value="1"/>
</dbReference>
<dbReference type="EC" id="2.4.1.198" evidence="2"/>
<organism evidence="10 11">
    <name type="scientific">Ceutorhynchus assimilis</name>
    <name type="common">cabbage seed weevil</name>
    <dbReference type="NCBI Taxonomy" id="467358"/>
    <lineage>
        <taxon>Eukaryota</taxon>
        <taxon>Metazoa</taxon>
        <taxon>Ecdysozoa</taxon>
        <taxon>Arthropoda</taxon>
        <taxon>Hexapoda</taxon>
        <taxon>Insecta</taxon>
        <taxon>Pterygota</taxon>
        <taxon>Neoptera</taxon>
        <taxon>Endopterygota</taxon>
        <taxon>Coleoptera</taxon>
        <taxon>Polyphaga</taxon>
        <taxon>Cucujiformia</taxon>
        <taxon>Curculionidae</taxon>
        <taxon>Ceutorhynchinae</taxon>
        <taxon>Ceutorhynchus</taxon>
    </lineage>
</organism>
<dbReference type="InterPro" id="IPR013234">
    <property type="entry name" value="PIGA_GPI_anchor_biosynthesis"/>
</dbReference>
<evidence type="ECO:0000256" key="7">
    <source>
        <dbReference type="SAM" id="Phobius"/>
    </source>
</evidence>
<dbReference type="Gene3D" id="3.40.50.2000">
    <property type="entry name" value="Glycogen Phosphorylase B"/>
    <property type="match status" value="2"/>
</dbReference>
<feature type="domain" description="Glycosyl transferase family 1" evidence="8">
    <location>
        <begin position="194"/>
        <end position="341"/>
    </location>
</feature>
<dbReference type="Proteomes" id="UP001152799">
    <property type="component" value="Chromosome 6"/>
</dbReference>
<keyword evidence="7" id="KW-0812">Transmembrane</keyword>
<dbReference type="SUPFAM" id="SSF53756">
    <property type="entry name" value="UDP-Glycosyltransferase/glycogen phosphorylase"/>
    <property type="match status" value="1"/>
</dbReference>
<dbReference type="GO" id="GO:0000506">
    <property type="term" value="C:glycosylphosphatidylinositol-N-acetylglucosaminyltransferase (GPI-GnT) complex"/>
    <property type="evidence" value="ECO:0007669"/>
    <property type="project" value="InterPro"/>
</dbReference>
<evidence type="ECO:0000256" key="6">
    <source>
        <dbReference type="ARBA" id="ARBA00032160"/>
    </source>
</evidence>
<evidence type="ECO:0000256" key="4">
    <source>
        <dbReference type="ARBA" id="ARBA00022676"/>
    </source>
</evidence>
<evidence type="ECO:0000313" key="11">
    <source>
        <dbReference type="Proteomes" id="UP001152799"/>
    </source>
</evidence>
<dbReference type="FunFam" id="3.40.50.2000:FF:000148">
    <property type="entry name" value="Phosphatidylinositol N-acetylglucosaminyltransferase subunit A"/>
    <property type="match status" value="1"/>
</dbReference>
<evidence type="ECO:0000256" key="5">
    <source>
        <dbReference type="ARBA" id="ARBA00022679"/>
    </source>
</evidence>
<dbReference type="PANTHER" id="PTHR45871:SF1">
    <property type="entry name" value="PHOSPHATIDYLINOSITOL N-ACETYLGLUCOSAMINYLTRANSFERASE SUBUNIT A"/>
    <property type="match status" value="1"/>
</dbReference>
<name>A0A9N9MWF1_9CUCU</name>
<evidence type="ECO:0000256" key="3">
    <source>
        <dbReference type="ARBA" id="ARBA00022502"/>
    </source>
</evidence>
<dbReference type="InterPro" id="IPR001296">
    <property type="entry name" value="Glyco_trans_1"/>
</dbReference>
<protein>
    <recommendedName>
        <fullName evidence="2">phosphatidylinositol N-acetylglucosaminyltransferase</fullName>
        <ecNumber evidence="2">2.4.1.198</ecNumber>
    </recommendedName>
    <alternativeName>
        <fullName evidence="6">GlcNAc-PI synthesis protein</fullName>
    </alternativeName>
</protein>
<dbReference type="EMBL" id="OU892282">
    <property type="protein sequence ID" value="CAG9770072.1"/>
    <property type="molecule type" value="Genomic_DNA"/>
</dbReference>
<keyword evidence="11" id="KW-1185">Reference proteome</keyword>
<proteinExistence type="predicted"/>
<dbReference type="FunFam" id="3.40.50.2000:FF:000026">
    <property type="entry name" value="Phosphatidylinositol N-acetylglucosaminyltransferase subunit A"/>
    <property type="match status" value="1"/>
</dbReference>
<feature type="domain" description="PIGA GPI anchor biosynthesis" evidence="9">
    <location>
        <begin position="47"/>
        <end position="136"/>
    </location>
</feature>
<evidence type="ECO:0000256" key="1">
    <source>
        <dbReference type="ARBA" id="ARBA00004687"/>
    </source>
</evidence>
<dbReference type="Pfam" id="PF08288">
    <property type="entry name" value="PIGA"/>
    <property type="match status" value="1"/>
</dbReference>
<dbReference type="CDD" id="cd03796">
    <property type="entry name" value="GT4_PIG-A-like"/>
    <property type="match status" value="1"/>
</dbReference>
<keyword evidence="7" id="KW-1133">Transmembrane helix</keyword>
<keyword evidence="4" id="KW-0328">Glycosyltransferase</keyword>
<evidence type="ECO:0000259" key="9">
    <source>
        <dbReference type="Pfam" id="PF08288"/>
    </source>
</evidence>
<dbReference type="PANTHER" id="PTHR45871">
    <property type="entry name" value="N-ACETYLGLUCOSAMINYL-PHOSPHATIDYLINOSITOL BIOSYNTHETIC PROTEIN"/>
    <property type="match status" value="1"/>
</dbReference>
<keyword evidence="3" id="KW-0337">GPI-anchor biosynthesis</keyword>
<dbReference type="GO" id="GO:0017176">
    <property type="term" value="F:phosphatidylinositol N-acetylglucosaminyltransferase activity"/>
    <property type="evidence" value="ECO:0007669"/>
    <property type="project" value="UniProtKB-EC"/>
</dbReference>
<dbReference type="GO" id="GO:0006506">
    <property type="term" value="P:GPI anchor biosynthetic process"/>
    <property type="evidence" value="ECO:0007669"/>
    <property type="project" value="UniProtKB-KW"/>
</dbReference>
<sequence>MIESSKCHTICMVSDFFFPNMGGVEEHIFNLSQCLLIKGHKVIVMTHSYEDRIGIRYMTNGLKVYYLPIKVFYNQCVLPTMICNIALIRYILLREEIEIIHGHSAFSALAHEAMLLGNLLGIKTVFTDHSLFGFADASALITNKLLQISLASCNHCICVSHTGKENTVLRGRVDCKRVSVIPNAVDTFSFTPDPTQRDTTQITIVVVSRLVYRKGVDLTAQIIGDICEKYKEVQFLIAGDGPKRWLLEEIREKRGLQDRVVLLGSLEHSQVLNVLVKGHIFLNTSLTEAYCMAIVEGASCGLKVVSTKVGGIPEVLPEDLIILTEPTVPALLDGLDKAIQDLKNGQIVCPYACNKRVEKYYNWQDVSRRTETVYKIVSKEKTINFRQMLYNHLSSGVWPYLLVISLAFLILQFYEFWVPRKNIDIAKNYKIKRKNVQT</sequence>
<reference evidence="10" key="1">
    <citation type="submission" date="2022-01" db="EMBL/GenBank/DDBJ databases">
        <authorList>
            <person name="King R."/>
        </authorList>
    </citation>
    <scope>NUCLEOTIDE SEQUENCE</scope>
</reference>
<evidence type="ECO:0000256" key="2">
    <source>
        <dbReference type="ARBA" id="ARBA00012420"/>
    </source>
</evidence>
<evidence type="ECO:0000313" key="10">
    <source>
        <dbReference type="EMBL" id="CAG9770072.1"/>
    </source>
</evidence>
<accession>A0A9N9MWF1</accession>
<evidence type="ECO:0000259" key="8">
    <source>
        <dbReference type="Pfam" id="PF00534"/>
    </source>
</evidence>
<comment type="pathway">
    <text evidence="1">Glycolipid biosynthesis; glycosylphosphatidylinositol-anchor biosynthesis.</text>
</comment>
<dbReference type="AlphaFoldDB" id="A0A9N9MWF1"/>
<keyword evidence="5" id="KW-0808">Transferase</keyword>
<feature type="transmembrane region" description="Helical" evidence="7">
    <location>
        <begin position="397"/>
        <end position="417"/>
    </location>
</feature>
<keyword evidence="7" id="KW-0472">Membrane</keyword>
<dbReference type="OrthoDB" id="734129at2759"/>
<dbReference type="InterPro" id="IPR039507">
    <property type="entry name" value="PIG-A/GPI3"/>
</dbReference>